<evidence type="ECO:0000256" key="4">
    <source>
        <dbReference type="ARBA" id="ARBA00022989"/>
    </source>
</evidence>
<keyword evidence="5 6" id="KW-0472">Membrane</keyword>
<dbReference type="Pfam" id="PF07690">
    <property type="entry name" value="MFS_1"/>
    <property type="match status" value="1"/>
</dbReference>
<feature type="transmembrane region" description="Helical" evidence="6">
    <location>
        <begin position="160"/>
        <end position="182"/>
    </location>
</feature>
<dbReference type="PANTHER" id="PTHR43124">
    <property type="entry name" value="PURINE EFFLUX PUMP PBUE"/>
    <property type="match status" value="1"/>
</dbReference>
<dbReference type="GO" id="GO:0005886">
    <property type="term" value="C:plasma membrane"/>
    <property type="evidence" value="ECO:0007669"/>
    <property type="project" value="UniProtKB-SubCell"/>
</dbReference>
<dbReference type="InterPro" id="IPR011701">
    <property type="entry name" value="MFS"/>
</dbReference>
<evidence type="ECO:0000256" key="3">
    <source>
        <dbReference type="ARBA" id="ARBA00022692"/>
    </source>
</evidence>
<evidence type="ECO:0000259" key="7">
    <source>
        <dbReference type="PROSITE" id="PS50850"/>
    </source>
</evidence>
<keyword evidence="4 6" id="KW-1133">Transmembrane helix</keyword>
<keyword evidence="3 6" id="KW-0812">Transmembrane</keyword>
<name>A0AAU8CKY7_9HYPH</name>
<accession>A0AAU8CKY7</accession>
<dbReference type="CDD" id="cd17324">
    <property type="entry name" value="MFS_NepI_like"/>
    <property type="match status" value="1"/>
</dbReference>
<feature type="transmembrane region" description="Helical" evidence="6">
    <location>
        <begin position="269"/>
        <end position="287"/>
    </location>
</feature>
<dbReference type="PANTHER" id="PTHR43124:SF8">
    <property type="entry name" value="INNER MEMBRANE TRANSPORT PROTEIN YDHP"/>
    <property type="match status" value="1"/>
</dbReference>
<dbReference type="InterPro" id="IPR036259">
    <property type="entry name" value="MFS_trans_sf"/>
</dbReference>
<feature type="transmembrane region" description="Helical" evidence="6">
    <location>
        <begin position="203"/>
        <end position="226"/>
    </location>
</feature>
<feature type="transmembrane region" description="Helical" evidence="6">
    <location>
        <begin position="358"/>
        <end position="378"/>
    </location>
</feature>
<evidence type="ECO:0000256" key="6">
    <source>
        <dbReference type="SAM" id="Phobius"/>
    </source>
</evidence>
<feature type="transmembrane region" description="Helical" evidence="6">
    <location>
        <begin position="332"/>
        <end position="352"/>
    </location>
</feature>
<feature type="transmembrane region" description="Helical" evidence="6">
    <location>
        <begin position="69"/>
        <end position="89"/>
    </location>
</feature>
<dbReference type="Gene3D" id="1.20.1250.20">
    <property type="entry name" value="MFS general substrate transporter like domains"/>
    <property type="match status" value="2"/>
</dbReference>
<protein>
    <submittedName>
        <fullName evidence="8">MFS transporter</fullName>
    </submittedName>
</protein>
<evidence type="ECO:0000256" key="2">
    <source>
        <dbReference type="ARBA" id="ARBA00022475"/>
    </source>
</evidence>
<reference evidence="8" key="1">
    <citation type="submission" date="2024-06" db="EMBL/GenBank/DDBJ databases">
        <title>Mesorhizobium karijinii sp. nov., a symbiont of the iconic Swainsona formosa from arid Australia.</title>
        <authorList>
            <person name="Hill Y.J."/>
            <person name="Watkin E.L.J."/>
            <person name="O'Hara G.W."/>
            <person name="Terpolilli J."/>
            <person name="Tye M.L."/>
            <person name="Kohlmeier M.G."/>
        </authorList>
    </citation>
    <scope>NUCLEOTIDE SEQUENCE</scope>
    <source>
        <strain evidence="8">WSM2240</strain>
    </source>
</reference>
<sequence length="393" mass="40567">MSLPLVALFIAAFAFGTTEFVIAGVLPQVAEGLDVSIPTAGYLVSGYALGIALGGPLLTIATARLSRRALLIGLAVAFTLGQLACALAPGFAEMLLVRVAVAVAHGAYFGVAMVVAVGLVKEERRGMAVALILAGLTVSNIVGVPAGAAIGNLFGWRATFWAMFALGLLAVAAMIALLPRANGRAAPPAGFLREVQVLGRQQVWTSLILMLMLMIGQFVPFTYIAPMLREVTGINADMIPWVLLLNGVGATAGVFIGGRLAGWKLMPSLIVMFALQGFVLAVMYLVSPYPLPMVAVITLWGGINFAIGTPIQTRILGWTADAPNLASSLIPAGFNIGIALAASVGSMLLAGGMGYRGLPLLGVLAMIVATAVAFASYISERRSGARLPLPAPG</sequence>
<feature type="transmembrane region" description="Helical" evidence="6">
    <location>
        <begin position="42"/>
        <end position="62"/>
    </location>
</feature>
<feature type="transmembrane region" description="Helical" evidence="6">
    <location>
        <begin position="95"/>
        <end position="120"/>
    </location>
</feature>
<dbReference type="EMBL" id="CP159253">
    <property type="protein sequence ID" value="XCG47393.1"/>
    <property type="molecule type" value="Genomic_DNA"/>
</dbReference>
<keyword evidence="2" id="KW-1003">Cell membrane</keyword>
<dbReference type="InterPro" id="IPR050189">
    <property type="entry name" value="MFS_Efflux_Transporters"/>
</dbReference>
<feature type="transmembrane region" description="Helical" evidence="6">
    <location>
        <begin position="127"/>
        <end position="154"/>
    </location>
</feature>
<evidence type="ECO:0000313" key="8">
    <source>
        <dbReference type="EMBL" id="XCG47393.1"/>
    </source>
</evidence>
<feature type="transmembrane region" description="Helical" evidence="6">
    <location>
        <begin position="293"/>
        <end position="311"/>
    </location>
</feature>
<dbReference type="PROSITE" id="PS50850">
    <property type="entry name" value="MFS"/>
    <property type="match status" value="1"/>
</dbReference>
<dbReference type="GO" id="GO:0022857">
    <property type="term" value="F:transmembrane transporter activity"/>
    <property type="evidence" value="ECO:0007669"/>
    <property type="project" value="InterPro"/>
</dbReference>
<gene>
    <name evidence="8" type="ORF">ABVK50_19215</name>
</gene>
<dbReference type="AlphaFoldDB" id="A0AAU8CKY7"/>
<dbReference type="RefSeq" id="WP_353645056.1">
    <property type="nucleotide sequence ID" value="NZ_CP159253.1"/>
</dbReference>
<dbReference type="InterPro" id="IPR020846">
    <property type="entry name" value="MFS_dom"/>
</dbReference>
<organism evidence="8">
    <name type="scientific">Mesorhizobium sp. WSM2240</name>
    <dbReference type="NCBI Taxonomy" id="3228851"/>
    <lineage>
        <taxon>Bacteria</taxon>
        <taxon>Pseudomonadati</taxon>
        <taxon>Pseudomonadota</taxon>
        <taxon>Alphaproteobacteria</taxon>
        <taxon>Hyphomicrobiales</taxon>
        <taxon>Phyllobacteriaceae</taxon>
        <taxon>Mesorhizobium</taxon>
    </lineage>
</organism>
<evidence type="ECO:0000256" key="1">
    <source>
        <dbReference type="ARBA" id="ARBA00004651"/>
    </source>
</evidence>
<evidence type="ECO:0000256" key="5">
    <source>
        <dbReference type="ARBA" id="ARBA00023136"/>
    </source>
</evidence>
<feature type="transmembrane region" description="Helical" evidence="6">
    <location>
        <begin position="238"/>
        <end position="257"/>
    </location>
</feature>
<comment type="subcellular location">
    <subcellularLocation>
        <location evidence="1">Cell membrane</location>
        <topology evidence="1">Multi-pass membrane protein</topology>
    </subcellularLocation>
</comment>
<feature type="domain" description="Major facilitator superfamily (MFS) profile" evidence="7">
    <location>
        <begin position="4"/>
        <end position="383"/>
    </location>
</feature>
<proteinExistence type="predicted"/>
<dbReference type="SUPFAM" id="SSF103473">
    <property type="entry name" value="MFS general substrate transporter"/>
    <property type="match status" value="1"/>
</dbReference>